<sequence>MFIIFTLKPQRGFRLVYLYLRNDAEEEARFVYGSVASSLNYFHPSIHPSIHRTAPEPRVGTPERYSGDPEGCNPFLTNCSFLFALQPYTFASEAARVAFTINHLTGRECLWGTAEWERGTPASSSFQAFSAELCKVFVAVSLGLDATGELMSLKQGSRPIADYAIDFRTRAPV</sequence>
<evidence type="ECO:0000313" key="2">
    <source>
        <dbReference type="Proteomes" id="UP000324091"/>
    </source>
</evidence>
<proteinExistence type="predicted"/>
<dbReference type="AlphaFoldDB" id="A0A5C6N4I5"/>
<dbReference type="EMBL" id="RHFK02000017">
    <property type="protein sequence ID" value="TWW62374.1"/>
    <property type="molecule type" value="Genomic_DNA"/>
</dbReference>
<organism evidence="1 2">
    <name type="scientific">Takifugu flavidus</name>
    <name type="common">sansaifugu</name>
    <dbReference type="NCBI Taxonomy" id="433684"/>
    <lineage>
        <taxon>Eukaryota</taxon>
        <taxon>Metazoa</taxon>
        <taxon>Chordata</taxon>
        <taxon>Craniata</taxon>
        <taxon>Vertebrata</taxon>
        <taxon>Euteleostomi</taxon>
        <taxon>Actinopterygii</taxon>
        <taxon>Neopterygii</taxon>
        <taxon>Teleostei</taxon>
        <taxon>Neoteleostei</taxon>
        <taxon>Acanthomorphata</taxon>
        <taxon>Eupercaria</taxon>
        <taxon>Tetraodontiformes</taxon>
        <taxon>Tetradontoidea</taxon>
        <taxon>Tetraodontidae</taxon>
        <taxon>Takifugu</taxon>
    </lineage>
</organism>
<name>A0A5C6N4I5_9TELE</name>
<evidence type="ECO:0000313" key="1">
    <source>
        <dbReference type="EMBL" id="TWW62374.1"/>
    </source>
</evidence>
<keyword evidence="2" id="KW-1185">Reference proteome</keyword>
<accession>A0A5C6N4I5</accession>
<evidence type="ECO:0008006" key="3">
    <source>
        <dbReference type="Google" id="ProtNLM"/>
    </source>
</evidence>
<gene>
    <name evidence="1" type="ORF">D4764_04G0010210</name>
</gene>
<comment type="caution">
    <text evidence="1">The sequence shown here is derived from an EMBL/GenBank/DDBJ whole genome shotgun (WGS) entry which is preliminary data.</text>
</comment>
<protein>
    <recommendedName>
        <fullName evidence="3">Retrotransposon gag domain-containing protein</fullName>
    </recommendedName>
</protein>
<dbReference type="Proteomes" id="UP000324091">
    <property type="component" value="Chromosome 4"/>
</dbReference>
<reference evidence="1 2" key="1">
    <citation type="submission" date="2019-04" db="EMBL/GenBank/DDBJ databases">
        <title>Chromosome genome assembly for Takifugu flavidus.</title>
        <authorList>
            <person name="Xiao S."/>
        </authorList>
    </citation>
    <scope>NUCLEOTIDE SEQUENCE [LARGE SCALE GENOMIC DNA]</scope>
    <source>
        <strain evidence="1">HTHZ2018</strain>
        <tissue evidence="1">Muscle</tissue>
    </source>
</reference>